<accession>A0ABU3XGM3</accession>
<dbReference type="Pfam" id="PF06968">
    <property type="entry name" value="BATS"/>
    <property type="match status" value="1"/>
</dbReference>
<keyword evidence="2" id="KW-0004">4Fe-4S</keyword>
<comment type="caution">
    <text evidence="4">The sequence shown here is derived from an EMBL/GenBank/DDBJ whole genome shotgun (WGS) entry which is preliminary data.</text>
</comment>
<evidence type="ECO:0000256" key="1">
    <source>
        <dbReference type="ARBA" id="ARBA00001966"/>
    </source>
</evidence>
<keyword evidence="5" id="KW-1185">Reference proteome</keyword>
<gene>
    <name evidence="4" type="ORF">RYX56_21700</name>
</gene>
<comment type="cofactor">
    <cofactor evidence="1">
        <name>[4Fe-4S] cluster</name>
        <dbReference type="ChEBI" id="CHEBI:49883"/>
    </cofactor>
</comment>
<evidence type="ECO:0000313" key="5">
    <source>
        <dbReference type="Proteomes" id="UP001287282"/>
    </source>
</evidence>
<dbReference type="Proteomes" id="UP001287282">
    <property type="component" value="Unassembled WGS sequence"/>
</dbReference>
<feature type="domain" description="Biotin and thiamin synthesis-associated" evidence="3">
    <location>
        <begin position="1"/>
        <end position="45"/>
    </location>
</feature>
<feature type="non-terminal residue" evidence="4">
    <location>
        <position position="1"/>
    </location>
</feature>
<dbReference type="Gene3D" id="3.20.20.70">
    <property type="entry name" value="Aldolase class I"/>
    <property type="match status" value="1"/>
</dbReference>
<dbReference type="EMBL" id="JAWJBA010000144">
    <property type="protein sequence ID" value="MDV2686968.1"/>
    <property type="molecule type" value="Genomic_DNA"/>
</dbReference>
<evidence type="ECO:0000256" key="2">
    <source>
        <dbReference type="ARBA" id="ARBA00022485"/>
    </source>
</evidence>
<keyword evidence="2" id="KW-0479">Metal-binding</keyword>
<dbReference type="InterPro" id="IPR010722">
    <property type="entry name" value="BATS_dom"/>
</dbReference>
<sequence>REFNLRSLQSLGLFIANSIFVGDYLTTDGQCADEDFQLIKDLGFEIEENPFEVESQTVAKTQ</sequence>
<keyword evidence="2" id="KW-0408">Iron</keyword>
<reference evidence="4 5" key="1">
    <citation type="submission" date="2023-10" db="EMBL/GenBank/DDBJ databases">
        <title>Screening of Alkalihalobacillus lindianensis BZ-TG-R113 and Its Alleviation of Salt Stress on Rapeseed Growth.</title>
        <authorList>
            <person name="Zhao B."/>
            <person name="Guo T."/>
        </authorList>
    </citation>
    <scope>NUCLEOTIDE SEQUENCE [LARGE SCALE GENOMIC DNA]</scope>
    <source>
        <strain evidence="4 5">BZ-TG-R113</strain>
    </source>
</reference>
<organism evidence="4 5">
    <name type="scientific">Alkalihalophilus lindianensis</name>
    <dbReference type="NCBI Taxonomy" id="1630542"/>
    <lineage>
        <taxon>Bacteria</taxon>
        <taxon>Bacillati</taxon>
        <taxon>Bacillota</taxon>
        <taxon>Bacilli</taxon>
        <taxon>Bacillales</taxon>
        <taxon>Bacillaceae</taxon>
        <taxon>Alkalihalophilus</taxon>
    </lineage>
</organism>
<evidence type="ECO:0000313" key="4">
    <source>
        <dbReference type="EMBL" id="MDV2686968.1"/>
    </source>
</evidence>
<evidence type="ECO:0000259" key="3">
    <source>
        <dbReference type="Pfam" id="PF06968"/>
    </source>
</evidence>
<dbReference type="InterPro" id="IPR013785">
    <property type="entry name" value="Aldolase_TIM"/>
</dbReference>
<keyword evidence="2" id="KW-0411">Iron-sulfur</keyword>
<protein>
    <submittedName>
        <fullName evidence="4">Biotin synthase BioB</fullName>
    </submittedName>
</protein>
<name>A0ABU3XGM3_9BACI</name>
<proteinExistence type="predicted"/>